<accession>L1IVV1</accession>
<dbReference type="AlphaFoldDB" id="L1IVV1"/>
<dbReference type="EnsemblProtists" id="EKX39970">
    <property type="protein sequence ID" value="EKX39970"/>
    <property type="gene ID" value="GUITHDRAFT_143128"/>
</dbReference>
<sequence length="222" mass="24459">MDSATSGDFGWLSFPKSEQNGAVDYNEVVELRERLSVVEQYLSTLADARDVQAVGTSHAISSAQVARNLNVSEGPQEDAQGGGKVEKQLDSKSMDGLEDMGATSDNAYGAFIYSSMHNSIFLAFHGFGLMVIVSCMTQSVFTYYLWKIVRQDCVNSRDAWRWQQRQCTAASCSTDFLEAFAVATLSSGAVMWRQKVKEINVSFPKRCLVTETCLGLLTSQLN</sequence>
<evidence type="ECO:0000256" key="1">
    <source>
        <dbReference type="SAM" id="Phobius"/>
    </source>
</evidence>
<keyword evidence="1" id="KW-0472">Membrane</keyword>
<evidence type="ECO:0000313" key="2">
    <source>
        <dbReference type="EMBL" id="EKX39970.1"/>
    </source>
</evidence>
<keyword evidence="1" id="KW-0812">Transmembrane</keyword>
<evidence type="ECO:0000313" key="3">
    <source>
        <dbReference type="EnsemblProtists" id="EKX39970"/>
    </source>
</evidence>
<reference evidence="4" key="2">
    <citation type="submission" date="2012-11" db="EMBL/GenBank/DDBJ databases">
        <authorList>
            <person name="Kuo A."/>
            <person name="Curtis B.A."/>
            <person name="Tanifuji G."/>
            <person name="Burki F."/>
            <person name="Gruber A."/>
            <person name="Irimia M."/>
            <person name="Maruyama S."/>
            <person name="Arias M.C."/>
            <person name="Ball S.G."/>
            <person name="Gile G.H."/>
            <person name="Hirakawa Y."/>
            <person name="Hopkins J.F."/>
            <person name="Rensing S.A."/>
            <person name="Schmutz J."/>
            <person name="Symeonidi A."/>
            <person name="Elias M."/>
            <person name="Eveleigh R.J."/>
            <person name="Herman E.K."/>
            <person name="Klute M.J."/>
            <person name="Nakayama T."/>
            <person name="Obornik M."/>
            <person name="Reyes-Prieto A."/>
            <person name="Armbrust E.V."/>
            <person name="Aves S.J."/>
            <person name="Beiko R.G."/>
            <person name="Coutinho P."/>
            <person name="Dacks J.B."/>
            <person name="Durnford D.G."/>
            <person name="Fast N.M."/>
            <person name="Green B.R."/>
            <person name="Grisdale C."/>
            <person name="Hempe F."/>
            <person name="Henrissat B."/>
            <person name="Hoppner M.P."/>
            <person name="Ishida K.-I."/>
            <person name="Kim E."/>
            <person name="Koreny L."/>
            <person name="Kroth P.G."/>
            <person name="Liu Y."/>
            <person name="Malik S.-B."/>
            <person name="Maier U.G."/>
            <person name="McRose D."/>
            <person name="Mock T."/>
            <person name="Neilson J.A."/>
            <person name="Onodera N.T."/>
            <person name="Poole A.M."/>
            <person name="Pritham E.J."/>
            <person name="Richards T.A."/>
            <person name="Rocap G."/>
            <person name="Roy S.W."/>
            <person name="Sarai C."/>
            <person name="Schaack S."/>
            <person name="Shirato S."/>
            <person name="Slamovits C.H."/>
            <person name="Spencer D.F."/>
            <person name="Suzuki S."/>
            <person name="Worden A.Z."/>
            <person name="Zauner S."/>
            <person name="Barry K."/>
            <person name="Bell C."/>
            <person name="Bharti A.K."/>
            <person name="Crow J.A."/>
            <person name="Grimwood J."/>
            <person name="Kramer R."/>
            <person name="Lindquist E."/>
            <person name="Lucas S."/>
            <person name="Salamov A."/>
            <person name="McFadden G.I."/>
            <person name="Lane C.E."/>
            <person name="Keeling P.J."/>
            <person name="Gray M.W."/>
            <person name="Grigoriev I.V."/>
            <person name="Archibald J.M."/>
        </authorList>
    </citation>
    <scope>NUCLEOTIDE SEQUENCE</scope>
    <source>
        <strain evidence="4">CCMP2712</strain>
    </source>
</reference>
<proteinExistence type="predicted"/>
<dbReference type="EMBL" id="JH993035">
    <property type="protein sequence ID" value="EKX39970.1"/>
    <property type="molecule type" value="Genomic_DNA"/>
</dbReference>
<protein>
    <submittedName>
        <fullName evidence="2 3">Uncharacterized protein</fullName>
    </submittedName>
</protein>
<gene>
    <name evidence="2" type="ORF">GUITHDRAFT_143128</name>
</gene>
<dbReference type="RefSeq" id="XP_005826950.1">
    <property type="nucleotide sequence ID" value="XM_005826893.1"/>
</dbReference>
<keyword evidence="1" id="KW-1133">Transmembrane helix</keyword>
<reference evidence="3" key="3">
    <citation type="submission" date="2016-03" db="UniProtKB">
        <authorList>
            <consortium name="EnsemblProtists"/>
        </authorList>
    </citation>
    <scope>IDENTIFICATION</scope>
</reference>
<feature type="transmembrane region" description="Helical" evidence="1">
    <location>
        <begin position="120"/>
        <end position="146"/>
    </location>
</feature>
<dbReference type="PaxDb" id="55529-EKX39970"/>
<evidence type="ECO:0000313" key="4">
    <source>
        <dbReference type="Proteomes" id="UP000011087"/>
    </source>
</evidence>
<organism evidence="2">
    <name type="scientific">Guillardia theta (strain CCMP2712)</name>
    <name type="common">Cryptophyte</name>
    <dbReference type="NCBI Taxonomy" id="905079"/>
    <lineage>
        <taxon>Eukaryota</taxon>
        <taxon>Cryptophyceae</taxon>
        <taxon>Pyrenomonadales</taxon>
        <taxon>Geminigeraceae</taxon>
        <taxon>Guillardia</taxon>
    </lineage>
</organism>
<keyword evidence="4" id="KW-1185">Reference proteome</keyword>
<reference evidence="2 4" key="1">
    <citation type="journal article" date="2012" name="Nature">
        <title>Algal genomes reveal evolutionary mosaicism and the fate of nucleomorphs.</title>
        <authorList>
            <consortium name="DOE Joint Genome Institute"/>
            <person name="Curtis B.A."/>
            <person name="Tanifuji G."/>
            <person name="Burki F."/>
            <person name="Gruber A."/>
            <person name="Irimia M."/>
            <person name="Maruyama S."/>
            <person name="Arias M.C."/>
            <person name="Ball S.G."/>
            <person name="Gile G.H."/>
            <person name="Hirakawa Y."/>
            <person name="Hopkins J.F."/>
            <person name="Kuo A."/>
            <person name="Rensing S.A."/>
            <person name="Schmutz J."/>
            <person name="Symeonidi A."/>
            <person name="Elias M."/>
            <person name="Eveleigh R.J."/>
            <person name="Herman E.K."/>
            <person name="Klute M.J."/>
            <person name="Nakayama T."/>
            <person name="Obornik M."/>
            <person name="Reyes-Prieto A."/>
            <person name="Armbrust E.V."/>
            <person name="Aves S.J."/>
            <person name="Beiko R.G."/>
            <person name="Coutinho P."/>
            <person name="Dacks J.B."/>
            <person name="Durnford D.G."/>
            <person name="Fast N.M."/>
            <person name="Green B.R."/>
            <person name="Grisdale C.J."/>
            <person name="Hempel F."/>
            <person name="Henrissat B."/>
            <person name="Hoppner M.P."/>
            <person name="Ishida K."/>
            <person name="Kim E."/>
            <person name="Koreny L."/>
            <person name="Kroth P.G."/>
            <person name="Liu Y."/>
            <person name="Malik S.B."/>
            <person name="Maier U.G."/>
            <person name="McRose D."/>
            <person name="Mock T."/>
            <person name="Neilson J.A."/>
            <person name="Onodera N.T."/>
            <person name="Poole A.M."/>
            <person name="Pritham E.J."/>
            <person name="Richards T.A."/>
            <person name="Rocap G."/>
            <person name="Roy S.W."/>
            <person name="Sarai C."/>
            <person name="Schaack S."/>
            <person name="Shirato S."/>
            <person name="Slamovits C.H."/>
            <person name="Spencer D.F."/>
            <person name="Suzuki S."/>
            <person name="Worden A.Z."/>
            <person name="Zauner S."/>
            <person name="Barry K."/>
            <person name="Bell C."/>
            <person name="Bharti A.K."/>
            <person name="Crow J.A."/>
            <person name="Grimwood J."/>
            <person name="Kramer R."/>
            <person name="Lindquist E."/>
            <person name="Lucas S."/>
            <person name="Salamov A."/>
            <person name="McFadden G.I."/>
            <person name="Lane C.E."/>
            <person name="Keeling P.J."/>
            <person name="Gray M.W."/>
            <person name="Grigoriev I.V."/>
            <person name="Archibald J.M."/>
        </authorList>
    </citation>
    <scope>NUCLEOTIDE SEQUENCE</scope>
    <source>
        <strain evidence="2 4">CCMP2712</strain>
    </source>
</reference>
<dbReference type="Proteomes" id="UP000011087">
    <property type="component" value="Unassembled WGS sequence"/>
</dbReference>
<name>L1IVV1_GUITC</name>
<dbReference type="KEGG" id="gtt:GUITHDRAFT_143128"/>
<dbReference type="GeneID" id="17296733"/>
<dbReference type="HOGENOM" id="CLU_1247433_0_0_1"/>